<keyword evidence="1" id="KW-0812">Transmembrane</keyword>
<evidence type="ECO:0000256" key="2">
    <source>
        <dbReference type="SAM" id="SignalP"/>
    </source>
</evidence>
<name>A0A6V7VBS1_MELEN</name>
<comment type="caution">
    <text evidence="3">The sequence shown here is derived from an EMBL/GenBank/DDBJ whole genome shotgun (WGS) entry which is preliminary data.</text>
</comment>
<keyword evidence="1" id="KW-1133">Transmembrane helix</keyword>
<keyword evidence="2" id="KW-0732">Signal</keyword>
<protein>
    <submittedName>
        <fullName evidence="3">Uncharacterized protein</fullName>
    </submittedName>
</protein>
<proteinExistence type="predicted"/>
<evidence type="ECO:0000313" key="4">
    <source>
        <dbReference type="Proteomes" id="UP000580250"/>
    </source>
</evidence>
<feature type="signal peptide" evidence="2">
    <location>
        <begin position="1"/>
        <end position="20"/>
    </location>
</feature>
<dbReference type="AlphaFoldDB" id="A0A6V7VBS1"/>
<evidence type="ECO:0000313" key="3">
    <source>
        <dbReference type="EMBL" id="CAD2172357.1"/>
    </source>
</evidence>
<dbReference type="EMBL" id="CAJEWN010000198">
    <property type="protein sequence ID" value="CAD2172357.1"/>
    <property type="molecule type" value="Genomic_DNA"/>
</dbReference>
<gene>
    <name evidence="3" type="ORF">MENT_LOCUS23902</name>
</gene>
<sequence length="137" mass="15497">MLSTLFCLALLLFQPIVIFSFNNSSSTELLVTKTTVPPNENQRMFYAIISGGNPWEIQKHDSKEFNKKVEEVYKQNLTDTQETTEEISSTVVTTVAKRGKHYDTSWRWGLVSGCAFFLAAIVIVLGWEHCGDEDQAD</sequence>
<feature type="transmembrane region" description="Helical" evidence="1">
    <location>
        <begin position="106"/>
        <end position="127"/>
    </location>
</feature>
<organism evidence="3 4">
    <name type="scientific">Meloidogyne enterolobii</name>
    <name type="common">Root-knot nematode worm</name>
    <name type="synonym">Meloidogyne mayaguensis</name>
    <dbReference type="NCBI Taxonomy" id="390850"/>
    <lineage>
        <taxon>Eukaryota</taxon>
        <taxon>Metazoa</taxon>
        <taxon>Ecdysozoa</taxon>
        <taxon>Nematoda</taxon>
        <taxon>Chromadorea</taxon>
        <taxon>Rhabditida</taxon>
        <taxon>Tylenchina</taxon>
        <taxon>Tylenchomorpha</taxon>
        <taxon>Tylenchoidea</taxon>
        <taxon>Meloidogynidae</taxon>
        <taxon>Meloidogyninae</taxon>
        <taxon>Meloidogyne</taxon>
    </lineage>
</organism>
<accession>A0A6V7VBS1</accession>
<dbReference type="Proteomes" id="UP000580250">
    <property type="component" value="Unassembled WGS sequence"/>
</dbReference>
<keyword evidence="1" id="KW-0472">Membrane</keyword>
<feature type="chain" id="PRO_5028157681" evidence="2">
    <location>
        <begin position="21"/>
        <end position="137"/>
    </location>
</feature>
<reference evidence="3 4" key="1">
    <citation type="submission" date="2020-08" db="EMBL/GenBank/DDBJ databases">
        <authorList>
            <person name="Koutsovoulos G."/>
            <person name="Danchin GJ E."/>
        </authorList>
    </citation>
    <scope>NUCLEOTIDE SEQUENCE [LARGE SCALE GENOMIC DNA]</scope>
</reference>
<evidence type="ECO:0000256" key="1">
    <source>
        <dbReference type="SAM" id="Phobius"/>
    </source>
</evidence>
<dbReference type="OrthoDB" id="5894979at2759"/>